<dbReference type="GO" id="GO:0003676">
    <property type="term" value="F:nucleic acid binding"/>
    <property type="evidence" value="ECO:0007669"/>
    <property type="project" value="InterPro"/>
</dbReference>
<dbReference type="GO" id="GO:0004519">
    <property type="term" value="F:endonuclease activity"/>
    <property type="evidence" value="ECO:0007669"/>
    <property type="project" value="InterPro"/>
</dbReference>
<proteinExistence type="predicted"/>
<evidence type="ECO:0000313" key="2">
    <source>
        <dbReference type="EMBL" id="KKN14353.1"/>
    </source>
</evidence>
<dbReference type="AlphaFoldDB" id="A0A0F9RAD5"/>
<dbReference type="InterPro" id="IPR011856">
    <property type="entry name" value="tRNA_endonuc-like_dom_sf"/>
</dbReference>
<protein>
    <recommendedName>
        <fullName evidence="1">Endonuclease NucS C-terminal domain-containing protein</fullName>
    </recommendedName>
</protein>
<dbReference type="InterPro" id="IPR048301">
    <property type="entry name" value="NucS_C"/>
</dbReference>
<sequence>MTETDIQIRRVKYPHMMKQEIVTWKKFLKMFGHNFTKYRYDVHVGQGVGRIPGFTTVLQDMAVRLTQKRIDVVAARGAETFIIEIKERASMAAIGQLLTYRELYEKRYGFRRISGLIIVAESVDPDIRGVIEKFNIRLFVV</sequence>
<dbReference type="Pfam" id="PF01939">
    <property type="entry name" value="NucS_C"/>
    <property type="match status" value="1"/>
</dbReference>
<accession>A0A0F9RAD5</accession>
<gene>
    <name evidence="2" type="ORF">LCGC14_0997120</name>
</gene>
<organism evidence="2">
    <name type="scientific">marine sediment metagenome</name>
    <dbReference type="NCBI Taxonomy" id="412755"/>
    <lineage>
        <taxon>unclassified sequences</taxon>
        <taxon>metagenomes</taxon>
        <taxon>ecological metagenomes</taxon>
    </lineage>
</organism>
<dbReference type="Gene3D" id="3.40.1350.10">
    <property type="match status" value="1"/>
</dbReference>
<name>A0A0F9RAD5_9ZZZZ</name>
<evidence type="ECO:0000259" key="1">
    <source>
        <dbReference type="Pfam" id="PF01939"/>
    </source>
</evidence>
<feature type="domain" description="Endonuclease NucS C-terminal" evidence="1">
    <location>
        <begin position="53"/>
        <end position="138"/>
    </location>
</feature>
<dbReference type="EMBL" id="LAZR01003826">
    <property type="protein sequence ID" value="KKN14353.1"/>
    <property type="molecule type" value="Genomic_DNA"/>
</dbReference>
<comment type="caution">
    <text evidence="2">The sequence shown here is derived from an EMBL/GenBank/DDBJ whole genome shotgun (WGS) entry which is preliminary data.</text>
</comment>
<reference evidence="2" key="1">
    <citation type="journal article" date="2015" name="Nature">
        <title>Complex archaea that bridge the gap between prokaryotes and eukaryotes.</title>
        <authorList>
            <person name="Spang A."/>
            <person name="Saw J.H."/>
            <person name="Jorgensen S.L."/>
            <person name="Zaremba-Niedzwiedzka K."/>
            <person name="Martijn J."/>
            <person name="Lind A.E."/>
            <person name="van Eijk R."/>
            <person name="Schleper C."/>
            <person name="Guy L."/>
            <person name="Ettema T.J."/>
        </authorList>
    </citation>
    <scope>NUCLEOTIDE SEQUENCE</scope>
</reference>